<dbReference type="Pfam" id="PF08681">
    <property type="entry name" value="TacA1"/>
    <property type="match status" value="1"/>
</dbReference>
<dbReference type="RefSeq" id="WP_304304836.1">
    <property type="nucleotide sequence ID" value="NZ_CP136336.1"/>
</dbReference>
<organism evidence="3 4">
    <name type="scientific">Piscinibacter gummiphilus</name>
    <dbReference type="NCBI Taxonomy" id="946333"/>
    <lineage>
        <taxon>Bacteria</taxon>
        <taxon>Pseudomonadati</taxon>
        <taxon>Pseudomonadota</taxon>
        <taxon>Betaproteobacteria</taxon>
        <taxon>Burkholderiales</taxon>
        <taxon>Sphaerotilaceae</taxon>
        <taxon>Piscinibacter</taxon>
    </lineage>
</organism>
<evidence type="ECO:0000256" key="1">
    <source>
        <dbReference type="ARBA" id="ARBA00022649"/>
    </source>
</evidence>
<comment type="similarity">
    <text evidence="2">Belongs to the TacA antitoxin family.</text>
</comment>
<reference evidence="3 4" key="1">
    <citation type="submission" date="2023-10" db="EMBL/GenBank/DDBJ databases">
        <title>Bacteria for the degradation of biodegradable plastic PBAT(Polybutylene adipate terephthalate).</title>
        <authorList>
            <person name="Weon H.-Y."/>
            <person name="Yeon J."/>
        </authorList>
    </citation>
    <scope>NUCLEOTIDE SEQUENCE [LARGE SCALE GENOMIC DNA]</scope>
    <source>
        <strain evidence="3 4">SBD 7-3</strain>
    </source>
</reference>
<name>A0ABZ0D305_9BURK</name>
<dbReference type="InterPro" id="IPR013321">
    <property type="entry name" value="Arc_rbn_hlx_hlx"/>
</dbReference>
<dbReference type="Gene3D" id="1.10.1220.10">
    <property type="entry name" value="Met repressor-like"/>
    <property type="match status" value="1"/>
</dbReference>
<dbReference type="EMBL" id="CP136336">
    <property type="protein sequence ID" value="WOB09720.1"/>
    <property type="molecule type" value="Genomic_DNA"/>
</dbReference>
<accession>A0ABZ0D305</accession>
<sequence>MERRTDTLNLRVTPELKELVRLAAEREYRTISSFIEVLVRDHCTKHGVKTTSGASQAPNKGAV</sequence>
<keyword evidence="4" id="KW-1185">Reference proteome</keyword>
<gene>
    <name evidence="3" type="ORF">RXV79_06565</name>
</gene>
<evidence type="ECO:0000313" key="4">
    <source>
        <dbReference type="Proteomes" id="UP001303946"/>
    </source>
</evidence>
<keyword evidence="1" id="KW-1277">Toxin-antitoxin system</keyword>
<dbReference type="InterPro" id="IPR014795">
    <property type="entry name" value="TacA_1-like"/>
</dbReference>
<dbReference type="SUPFAM" id="SSF47598">
    <property type="entry name" value="Ribbon-helix-helix"/>
    <property type="match status" value="1"/>
</dbReference>
<evidence type="ECO:0000256" key="2">
    <source>
        <dbReference type="ARBA" id="ARBA00049988"/>
    </source>
</evidence>
<proteinExistence type="inferred from homology"/>
<evidence type="ECO:0000313" key="3">
    <source>
        <dbReference type="EMBL" id="WOB09720.1"/>
    </source>
</evidence>
<dbReference type="Proteomes" id="UP001303946">
    <property type="component" value="Chromosome"/>
</dbReference>
<protein>
    <submittedName>
        <fullName evidence="3">DUF1778 domain-containing protein</fullName>
    </submittedName>
</protein>
<dbReference type="InterPro" id="IPR010985">
    <property type="entry name" value="Ribbon_hlx_hlx"/>
</dbReference>